<gene>
    <name evidence="17" type="ORF">DD666_02175</name>
</gene>
<dbReference type="PROSITE" id="PS01156">
    <property type="entry name" value="TONB_DEPENDENT_REC_2"/>
    <property type="match status" value="1"/>
</dbReference>
<evidence type="ECO:0000256" key="6">
    <source>
        <dbReference type="ARBA" id="ARBA00022729"/>
    </source>
</evidence>
<dbReference type="Pfam" id="PF00593">
    <property type="entry name" value="TonB_dep_Rec_b-barrel"/>
    <property type="match status" value="1"/>
</dbReference>
<keyword evidence="7" id="KW-0406">Ion transport</keyword>
<dbReference type="Gene3D" id="2.40.170.20">
    <property type="entry name" value="TonB-dependent receptor, beta-barrel domain"/>
    <property type="match status" value="1"/>
</dbReference>
<dbReference type="InterPro" id="IPR037066">
    <property type="entry name" value="Plug_dom_sf"/>
</dbReference>
<comment type="subcellular location">
    <subcellularLocation>
        <location evidence="1 12">Cell outer membrane</location>
        <topology evidence="1 12">Multi-pass membrane protein</topology>
    </subcellularLocation>
</comment>
<organism evidence="17 18">
    <name type="scientific">Advenella kashmirensis</name>
    <dbReference type="NCBI Taxonomy" id="310575"/>
    <lineage>
        <taxon>Bacteria</taxon>
        <taxon>Pseudomonadati</taxon>
        <taxon>Pseudomonadota</taxon>
        <taxon>Betaproteobacteria</taxon>
        <taxon>Burkholderiales</taxon>
        <taxon>Alcaligenaceae</taxon>
    </lineage>
</organism>
<accession>A0A356LB36</accession>
<evidence type="ECO:0000259" key="15">
    <source>
        <dbReference type="Pfam" id="PF00593"/>
    </source>
</evidence>
<dbReference type="CDD" id="cd01347">
    <property type="entry name" value="ligand_gated_channel"/>
    <property type="match status" value="1"/>
</dbReference>
<comment type="similarity">
    <text evidence="2 12 14">Belongs to the TonB-dependent receptor family.</text>
</comment>
<keyword evidence="3 12" id="KW-0813">Transport</keyword>
<protein>
    <submittedName>
        <fullName evidence="17">Ligand-gated channel protein</fullName>
    </submittedName>
</protein>
<evidence type="ECO:0000256" key="1">
    <source>
        <dbReference type="ARBA" id="ARBA00004571"/>
    </source>
</evidence>
<keyword evidence="9 12" id="KW-0472">Membrane</keyword>
<keyword evidence="10" id="KW-0675">Receptor</keyword>
<evidence type="ECO:0000256" key="4">
    <source>
        <dbReference type="ARBA" id="ARBA00022452"/>
    </source>
</evidence>
<feature type="domain" description="TonB-dependent receptor plug" evidence="16">
    <location>
        <begin position="65"/>
        <end position="175"/>
    </location>
</feature>
<comment type="caution">
    <text evidence="17">The sequence shown here is derived from an EMBL/GenBank/DDBJ whole genome shotgun (WGS) entry which is preliminary data.</text>
</comment>
<evidence type="ECO:0000256" key="14">
    <source>
        <dbReference type="RuleBase" id="RU003357"/>
    </source>
</evidence>
<evidence type="ECO:0000256" key="13">
    <source>
        <dbReference type="PROSITE-ProRule" id="PRU10144"/>
    </source>
</evidence>
<dbReference type="GO" id="GO:0009279">
    <property type="term" value="C:cell outer membrane"/>
    <property type="evidence" value="ECO:0007669"/>
    <property type="project" value="UniProtKB-SubCell"/>
</dbReference>
<dbReference type="Proteomes" id="UP000264036">
    <property type="component" value="Unassembled WGS sequence"/>
</dbReference>
<evidence type="ECO:0000256" key="5">
    <source>
        <dbReference type="ARBA" id="ARBA00022692"/>
    </source>
</evidence>
<evidence type="ECO:0000256" key="3">
    <source>
        <dbReference type="ARBA" id="ARBA00022448"/>
    </source>
</evidence>
<dbReference type="EMBL" id="DOEK01000004">
    <property type="protein sequence ID" value="HBP28206.1"/>
    <property type="molecule type" value="Genomic_DNA"/>
</dbReference>
<evidence type="ECO:0000256" key="11">
    <source>
        <dbReference type="ARBA" id="ARBA00023237"/>
    </source>
</evidence>
<evidence type="ECO:0000313" key="18">
    <source>
        <dbReference type="Proteomes" id="UP000264036"/>
    </source>
</evidence>
<evidence type="ECO:0000256" key="10">
    <source>
        <dbReference type="ARBA" id="ARBA00023170"/>
    </source>
</evidence>
<evidence type="ECO:0000256" key="7">
    <source>
        <dbReference type="ARBA" id="ARBA00023065"/>
    </source>
</evidence>
<keyword evidence="4 12" id="KW-1134">Transmembrane beta strand</keyword>
<keyword evidence="11 12" id="KW-0998">Cell outer membrane</keyword>
<dbReference type="PANTHER" id="PTHR30069:SF53">
    <property type="entry name" value="COLICIN I RECEPTOR-RELATED"/>
    <property type="match status" value="1"/>
</dbReference>
<dbReference type="InterPro" id="IPR010917">
    <property type="entry name" value="TonB_rcpt_CS"/>
</dbReference>
<dbReference type="PROSITE" id="PS52016">
    <property type="entry name" value="TONB_DEPENDENT_REC_3"/>
    <property type="match status" value="1"/>
</dbReference>
<dbReference type="InterPro" id="IPR039426">
    <property type="entry name" value="TonB-dep_rcpt-like"/>
</dbReference>
<proteinExistence type="inferred from homology"/>
<keyword evidence="5 12" id="KW-0812">Transmembrane</keyword>
<dbReference type="Pfam" id="PF07715">
    <property type="entry name" value="Plug"/>
    <property type="match status" value="1"/>
</dbReference>
<evidence type="ECO:0000313" key="17">
    <source>
        <dbReference type="EMBL" id="HBP28206.1"/>
    </source>
</evidence>
<dbReference type="Gene3D" id="2.170.130.10">
    <property type="entry name" value="TonB-dependent receptor, plug domain"/>
    <property type="match status" value="1"/>
</dbReference>
<dbReference type="InterPro" id="IPR036942">
    <property type="entry name" value="Beta-barrel_TonB_sf"/>
</dbReference>
<sequence length="664" mass="73853">MLPVTPVSKREPARNTPARQIAALCALNLGATLFQVAYAQATSDDTGVASLNPIVVTASGFEQDIIDAPASISVIPREKLEKGAYRDLTDALRDVPGVIMTPSDNNTSDITLRGMSANYTLLLVDGKRMSTRETQTNGSTGTDQSWVPPLEAIERIEVVRGPMSSLYGSDAMGGVVNVITRKIPKKWGGSIRLDSILQQHSASGNNFQGNFYIAGPIKEDLLGFSLYGIYSHRSEDDIEEGYNRHTNHGVTAKLALTPNRDHDIVLEAGASRQDYRSTPGKTLARTEEESRRRFDRKHFSLTHDGRWSFGTSNTYIQREETENLAREMTIRNTTASTKWSMPLFERHIATVGAFYSLEDLKDTTTNKMSDRSTVDRWQYAFFVEDEWQITDSFALTGGLRMDNEKTSGIHWSPRLYGVWHLNDNWTVKGGVSTGFRAPSLRQTLPDWGASSRGGNMYGNPDLKPEKTLTKEIGLIYNDDSGLMAGITLFDNEFTDKITRVPCPECGPVNAQGRSATTYVNVDDAITRGVEATLTAPLSEKLSLTSSYTYTYSKQKSGQYAGKPLNQMPEHMFNLGLDWKPTEQLNGWMKVTYRGKESDPTQGISASTTMAPSATYVDLGGSYDVNKNVTVYAGIYNIFDKQVRYDDYGYVEDGRRYWLGMNVKF</sequence>
<dbReference type="GO" id="GO:0044718">
    <property type="term" value="P:siderophore transmembrane transport"/>
    <property type="evidence" value="ECO:0007669"/>
    <property type="project" value="TreeGrafter"/>
</dbReference>
<feature type="short sequence motif" description="TonB C-terminal box" evidence="13">
    <location>
        <begin position="647"/>
        <end position="664"/>
    </location>
</feature>
<evidence type="ECO:0000256" key="9">
    <source>
        <dbReference type="ARBA" id="ARBA00023136"/>
    </source>
</evidence>
<dbReference type="GO" id="GO:0015344">
    <property type="term" value="F:siderophore uptake transmembrane transporter activity"/>
    <property type="evidence" value="ECO:0007669"/>
    <property type="project" value="TreeGrafter"/>
</dbReference>
<evidence type="ECO:0000259" key="16">
    <source>
        <dbReference type="Pfam" id="PF07715"/>
    </source>
</evidence>
<dbReference type="SUPFAM" id="SSF56935">
    <property type="entry name" value="Porins"/>
    <property type="match status" value="1"/>
</dbReference>
<dbReference type="InterPro" id="IPR000531">
    <property type="entry name" value="Beta-barrel_TonB"/>
</dbReference>
<evidence type="ECO:0000256" key="2">
    <source>
        <dbReference type="ARBA" id="ARBA00009810"/>
    </source>
</evidence>
<dbReference type="AlphaFoldDB" id="A0A356LB36"/>
<dbReference type="InterPro" id="IPR012910">
    <property type="entry name" value="Plug_dom"/>
</dbReference>
<dbReference type="PANTHER" id="PTHR30069">
    <property type="entry name" value="TONB-DEPENDENT OUTER MEMBRANE RECEPTOR"/>
    <property type="match status" value="1"/>
</dbReference>
<feature type="domain" description="TonB-dependent receptor-like beta-barrel" evidence="15">
    <location>
        <begin position="229"/>
        <end position="637"/>
    </location>
</feature>
<dbReference type="NCBIfam" id="NF010010">
    <property type="entry name" value="PRK13483.1"/>
    <property type="match status" value="1"/>
</dbReference>
<evidence type="ECO:0000256" key="8">
    <source>
        <dbReference type="ARBA" id="ARBA00023077"/>
    </source>
</evidence>
<keyword evidence="6" id="KW-0732">Signal</keyword>
<name>A0A356LB36_9BURK</name>
<keyword evidence="8 14" id="KW-0798">TonB box</keyword>
<evidence type="ECO:0000256" key="12">
    <source>
        <dbReference type="PROSITE-ProRule" id="PRU01360"/>
    </source>
</evidence>
<reference evidence="17 18" key="1">
    <citation type="journal article" date="2018" name="Nat. Biotechnol.">
        <title>A standardized bacterial taxonomy based on genome phylogeny substantially revises the tree of life.</title>
        <authorList>
            <person name="Parks D.H."/>
            <person name="Chuvochina M."/>
            <person name="Waite D.W."/>
            <person name="Rinke C."/>
            <person name="Skarshewski A."/>
            <person name="Chaumeil P.A."/>
            <person name="Hugenholtz P."/>
        </authorList>
    </citation>
    <scope>NUCLEOTIDE SEQUENCE [LARGE SCALE GENOMIC DNA]</scope>
    <source>
        <strain evidence="17">UBA10707</strain>
    </source>
</reference>